<dbReference type="PROSITE" id="PS50893">
    <property type="entry name" value="ABC_TRANSPORTER_2"/>
    <property type="match status" value="1"/>
</dbReference>
<dbReference type="PROSITE" id="PS50990">
    <property type="entry name" value="PEPTIDASE_C39"/>
    <property type="match status" value="1"/>
</dbReference>
<evidence type="ECO:0000313" key="13">
    <source>
        <dbReference type="Proteomes" id="UP000028681"/>
    </source>
</evidence>
<dbReference type="InterPro" id="IPR017750">
    <property type="entry name" value="ATPase_T1SS"/>
</dbReference>
<dbReference type="Proteomes" id="UP000028681">
    <property type="component" value="Chromosome"/>
</dbReference>
<dbReference type="Gene3D" id="3.40.50.300">
    <property type="entry name" value="P-loop containing nucleotide triphosphate hydrolases"/>
    <property type="match status" value="1"/>
</dbReference>
<dbReference type="InterPro" id="IPR036640">
    <property type="entry name" value="ABC1_TM_sf"/>
</dbReference>
<dbReference type="SMART" id="SM00382">
    <property type="entry name" value="AAA"/>
    <property type="match status" value="1"/>
</dbReference>
<feature type="transmembrane region" description="Helical" evidence="8">
    <location>
        <begin position="171"/>
        <end position="196"/>
    </location>
</feature>
<dbReference type="InterPro" id="IPR027417">
    <property type="entry name" value="P-loop_NTPase"/>
</dbReference>
<dbReference type="HOGENOM" id="CLU_000604_95_6_6"/>
<evidence type="ECO:0000259" key="10">
    <source>
        <dbReference type="PROSITE" id="PS50929"/>
    </source>
</evidence>
<evidence type="ECO:0000256" key="7">
    <source>
        <dbReference type="ARBA" id="ARBA00023136"/>
    </source>
</evidence>
<evidence type="ECO:0000256" key="6">
    <source>
        <dbReference type="ARBA" id="ARBA00022989"/>
    </source>
</evidence>
<keyword evidence="7 8" id="KW-0472">Membrane</keyword>
<dbReference type="GO" id="GO:0006508">
    <property type="term" value="P:proteolysis"/>
    <property type="evidence" value="ECO:0007669"/>
    <property type="project" value="InterPro"/>
</dbReference>
<dbReference type="GO" id="GO:0008233">
    <property type="term" value="F:peptidase activity"/>
    <property type="evidence" value="ECO:0007669"/>
    <property type="project" value="InterPro"/>
</dbReference>
<dbReference type="GeneID" id="33940809"/>
<organism evidence="12 13">
    <name type="scientific">Edwardsiella anguillarum ET080813</name>
    <dbReference type="NCBI Taxonomy" id="667120"/>
    <lineage>
        <taxon>Bacteria</taxon>
        <taxon>Pseudomonadati</taxon>
        <taxon>Pseudomonadota</taxon>
        <taxon>Gammaproteobacteria</taxon>
        <taxon>Enterobacterales</taxon>
        <taxon>Hafniaceae</taxon>
        <taxon>Edwardsiella</taxon>
    </lineage>
</organism>
<keyword evidence="5" id="KW-0067">ATP-binding</keyword>
<feature type="transmembrane region" description="Helical" evidence="8">
    <location>
        <begin position="393"/>
        <end position="417"/>
    </location>
</feature>
<keyword evidence="4" id="KW-0378">Hydrolase</keyword>
<dbReference type="SUPFAM" id="SSF52540">
    <property type="entry name" value="P-loop containing nucleoside triphosphate hydrolases"/>
    <property type="match status" value="1"/>
</dbReference>
<dbReference type="Pfam" id="PF00005">
    <property type="entry name" value="ABC_tran"/>
    <property type="match status" value="1"/>
</dbReference>
<evidence type="ECO:0000259" key="9">
    <source>
        <dbReference type="PROSITE" id="PS50893"/>
    </source>
</evidence>
<dbReference type="NCBIfam" id="TIGR03375">
    <property type="entry name" value="type_I_sec_LssB"/>
    <property type="match status" value="1"/>
</dbReference>
<feature type="transmembrane region" description="Helical" evidence="8">
    <location>
        <begin position="280"/>
        <end position="303"/>
    </location>
</feature>
<proteinExistence type="predicted"/>
<evidence type="ECO:0000256" key="3">
    <source>
        <dbReference type="ARBA" id="ARBA00022741"/>
    </source>
</evidence>
<evidence type="ECO:0000256" key="4">
    <source>
        <dbReference type="ARBA" id="ARBA00022801"/>
    </source>
</evidence>
<evidence type="ECO:0000256" key="8">
    <source>
        <dbReference type="SAM" id="Phobius"/>
    </source>
</evidence>
<accession>A0A076LSX4</accession>
<evidence type="ECO:0000259" key="11">
    <source>
        <dbReference type="PROSITE" id="PS50990"/>
    </source>
</evidence>
<dbReference type="EMBL" id="CP006664">
    <property type="protein sequence ID" value="AIJ09782.1"/>
    <property type="molecule type" value="Genomic_DNA"/>
</dbReference>
<dbReference type="RefSeq" id="WP_049703756.1">
    <property type="nucleotide sequence ID" value="NZ_CP006664.1"/>
</dbReference>
<dbReference type="InterPro" id="IPR003439">
    <property type="entry name" value="ABC_transporter-like_ATP-bd"/>
</dbReference>
<name>A0A076LSX4_9GAMM</name>
<keyword evidence="6 8" id="KW-1133">Transmembrane helix</keyword>
<dbReference type="GO" id="GO:0015421">
    <property type="term" value="F:ABC-type oligopeptide transporter activity"/>
    <property type="evidence" value="ECO:0007669"/>
    <property type="project" value="TreeGrafter"/>
</dbReference>
<feature type="domain" description="ABC transporter" evidence="9">
    <location>
        <begin position="486"/>
        <end position="711"/>
    </location>
</feature>
<dbReference type="SUPFAM" id="SSF90123">
    <property type="entry name" value="ABC transporter transmembrane region"/>
    <property type="match status" value="1"/>
</dbReference>
<comment type="subcellular location">
    <subcellularLocation>
        <location evidence="1">Cell membrane</location>
        <topology evidence="1">Multi-pass membrane protein</topology>
    </subcellularLocation>
</comment>
<dbReference type="InterPro" id="IPR011527">
    <property type="entry name" value="ABC1_TM_dom"/>
</dbReference>
<dbReference type="InterPro" id="IPR039421">
    <property type="entry name" value="Type_1_exporter"/>
</dbReference>
<dbReference type="Pfam" id="PF00664">
    <property type="entry name" value="ABC_membrane"/>
    <property type="match status" value="1"/>
</dbReference>
<dbReference type="InterPro" id="IPR005074">
    <property type="entry name" value="Peptidase_C39"/>
</dbReference>
<dbReference type="GO" id="GO:0005886">
    <property type="term" value="C:plasma membrane"/>
    <property type="evidence" value="ECO:0007669"/>
    <property type="project" value="UniProtKB-SubCell"/>
</dbReference>
<feature type="domain" description="Peptidase C39" evidence="11">
    <location>
        <begin position="17"/>
        <end position="138"/>
    </location>
</feature>
<evidence type="ECO:0000256" key="5">
    <source>
        <dbReference type="ARBA" id="ARBA00022840"/>
    </source>
</evidence>
<dbReference type="PROSITE" id="PS50929">
    <property type="entry name" value="ABC_TM1F"/>
    <property type="match status" value="1"/>
</dbReference>
<dbReference type="Gene3D" id="3.90.70.10">
    <property type="entry name" value="Cysteine proteinases"/>
    <property type="match status" value="1"/>
</dbReference>
<gene>
    <name evidence="12" type="primary">lapB</name>
    <name evidence="12" type="ORF">ETEE_3360</name>
</gene>
<dbReference type="GO" id="GO:0005524">
    <property type="term" value="F:ATP binding"/>
    <property type="evidence" value="ECO:0007669"/>
    <property type="project" value="UniProtKB-KW"/>
</dbReference>
<protein>
    <submittedName>
        <fullName evidence="12">Type I secretion system ATPase, LssB family LapB</fullName>
    </submittedName>
</protein>
<dbReference type="PANTHER" id="PTHR43394">
    <property type="entry name" value="ATP-DEPENDENT PERMEASE MDL1, MITOCHONDRIAL"/>
    <property type="match status" value="1"/>
</dbReference>
<keyword evidence="3" id="KW-0547">Nucleotide-binding</keyword>
<dbReference type="InterPro" id="IPR003593">
    <property type="entry name" value="AAA+_ATPase"/>
</dbReference>
<feature type="transmembrane region" description="Helical" evidence="8">
    <location>
        <begin position="208"/>
        <end position="228"/>
    </location>
</feature>
<evidence type="ECO:0000313" key="12">
    <source>
        <dbReference type="EMBL" id="AIJ09782.1"/>
    </source>
</evidence>
<dbReference type="Gene3D" id="1.20.1560.10">
    <property type="entry name" value="ABC transporter type 1, transmembrane domain"/>
    <property type="match status" value="1"/>
</dbReference>
<reference evidence="12 13" key="1">
    <citation type="journal article" date="2012" name="PLoS ONE">
        <title>Edwardsiella comparative phylogenomics reveal the new intra/inter-species taxonomic relationships, virulence evolution and niche adaptation mechanisms.</title>
        <authorList>
            <person name="Yang M."/>
            <person name="Lv Y."/>
            <person name="Xiao J."/>
            <person name="Wu H."/>
            <person name="Zheng H."/>
            <person name="Liu Q."/>
            <person name="Zhang Y."/>
            <person name="Wang Q."/>
        </authorList>
    </citation>
    <scope>NUCLEOTIDE SEQUENCE [LARGE SCALE GENOMIC DNA]</scope>
    <source>
        <strain evidence="13">080813</strain>
    </source>
</reference>
<dbReference type="GO" id="GO:0016887">
    <property type="term" value="F:ATP hydrolysis activity"/>
    <property type="evidence" value="ECO:0007669"/>
    <property type="project" value="InterPro"/>
</dbReference>
<dbReference type="AlphaFoldDB" id="A0A076LSX4"/>
<feature type="transmembrane region" description="Helical" evidence="8">
    <location>
        <begin position="309"/>
        <end position="327"/>
    </location>
</feature>
<evidence type="ECO:0000256" key="2">
    <source>
        <dbReference type="ARBA" id="ARBA00022692"/>
    </source>
</evidence>
<keyword evidence="2 8" id="KW-0812">Transmembrane</keyword>
<dbReference type="KEGG" id="ete:ETEE_3360"/>
<feature type="domain" description="ABC transmembrane type-1" evidence="10">
    <location>
        <begin position="174"/>
        <end position="452"/>
    </location>
</feature>
<dbReference type="PANTHER" id="PTHR43394:SF1">
    <property type="entry name" value="ATP-BINDING CASSETTE SUB-FAMILY B MEMBER 10, MITOCHONDRIAL"/>
    <property type="match status" value="1"/>
</dbReference>
<evidence type="ECO:0000256" key="1">
    <source>
        <dbReference type="ARBA" id="ARBA00004651"/>
    </source>
</evidence>
<sequence>MSEFDGQILSKEVTSDNKKKMNAWADAISQIALFYRITHSRGVLYSITQWQSGLPLMSALTNLARQAGLSARLLDQLDLDVSLWRLPLVVELSDQRIAVITRFDGDDSVTLNFSDDSQQNVVSYHELLSEVRSVVSFRPLAKGKDSRVDAYVTAFKPDWLKRLLAHDWRTYGYVVLSSLIINILALSGILFSMQVYDRVIPAQSLPTLYVLYAGVILAVSFSFLLGLSRGHISDILGKRADLRVSERVFGHTLRLRESATPRSTGSFIAQLRELEQIREMVTSTTVTAVVDIPFFIFFIFVLFLISPQLAWVAPLAALFMIMPGFFLQRKMGELAKNSIHESVLRNAVLVESVQGLDDIKQLQAEERFLQQWNGYVRIISESNIRLRRLTQGLTTWGGAIQSLVYATVIFVGAPMVIDGDLTTGAIVAVSLLSSRMITPMTKLCGILARWQQLKAAKAGLDSILQLPIEIDNEQQCVHCPVLYGHYQFNHAVMQYTIHDPLAQLKINKLEIRPGERIALLGPNGAGKSALLRALSGGMTLVSGEVRLDNISLPHIDVYDVRRNVGFLTQNARLFHGTLRENLMLGAPHVNDEKLFEILEIVGAASFVRRLPLGIEHMVMEGGGGLSGGQRQSLLLARTLLRDPNIILLDEPSALLDENTEREFIKHFNKWLAGRTLIVTTHRRAILELVDRVIVLRDGMIALDERKDKIIK</sequence>